<dbReference type="InterPro" id="IPR018247">
    <property type="entry name" value="EF_Hand_1_Ca_BS"/>
</dbReference>
<evidence type="ECO:0000313" key="5">
    <source>
        <dbReference type="EMBL" id="CAE8686798.1"/>
    </source>
</evidence>
<dbReference type="PANTHER" id="PTHR23050">
    <property type="entry name" value="CALCIUM BINDING PROTEIN"/>
    <property type="match status" value="1"/>
</dbReference>
<feature type="domain" description="EF-hand" evidence="4">
    <location>
        <begin position="372"/>
        <end position="407"/>
    </location>
</feature>
<dbReference type="PROSITE" id="PS50222">
    <property type="entry name" value="EF_HAND_2"/>
    <property type="match status" value="3"/>
</dbReference>
<feature type="non-terminal residue" evidence="5">
    <location>
        <position position="1011"/>
    </location>
</feature>
<reference evidence="5" key="1">
    <citation type="submission" date="2021-02" db="EMBL/GenBank/DDBJ databases">
        <authorList>
            <person name="Dougan E. K."/>
            <person name="Rhodes N."/>
            <person name="Thang M."/>
            <person name="Chan C."/>
        </authorList>
    </citation>
    <scope>NUCLEOTIDE SEQUENCE</scope>
</reference>
<dbReference type="AlphaFoldDB" id="A0A813JWM6"/>
<evidence type="ECO:0000256" key="3">
    <source>
        <dbReference type="SAM" id="MobiDB-lite"/>
    </source>
</evidence>
<dbReference type="InterPro" id="IPR050145">
    <property type="entry name" value="Centrin_CML-like"/>
</dbReference>
<evidence type="ECO:0000256" key="1">
    <source>
        <dbReference type="ARBA" id="ARBA00022737"/>
    </source>
</evidence>
<protein>
    <recommendedName>
        <fullName evidence="4">EF-hand domain-containing protein</fullName>
    </recommendedName>
</protein>
<feature type="compositionally biased region" description="Polar residues" evidence="3">
    <location>
        <begin position="734"/>
        <end position="743"/>
    </location>
</feature>
<sequence>VAITLQWPVCPHTQSRPPSKGTPKSSYNHSNIDRPSYRSKAAWLVWLKITPDIICCAAEGVLTPDGRLSVWLLRRRLLLRQASLDCCARRESRKAIDELRNFLDLQSGSSLKAWLRHFDQNNDQRISKAEFSRGMRELGYAGWMRLEPQLRSGSDEIDEAQGALWCEFRNWCVLTFKSAEEMMQRVGNPEIVVEGSPRKRNSVSSARVDRISEAQFSEGIKICGWTGSFERILFQAMDLNNDGWVSPPGLRWLGIELKRLQKKVIAKNRSQQGKAKMVSPKVHLHHFEKFKVFLKKKYGNLVRAWRVALTSNDSMVLPKVQFLKACANLGFSHQSKDLWNILDKDDSGFASLDEFDLPGTEVLAHFKVFIDAKFQGVQGAFRALDRDGTKKISQDEFEEAMRYHGFRHHTKKLFRHLDKDGNNNIEIGDIAFLEKWAPLPFLLVDPNMKAKEEVRRLLQSKYTRFLKAWRHLLDRDGSNRCNWYEFQAACKTVGYKGDVAGAWRAFDEDLSGFITLAEIDAEACTTLMDFRKWAYAEFGSVKSLFSVFDNDGSNSITFQEWRGNCRVYGFAGSAKRLFLALDVGGEGTLSLKEVDFLDAWDVPDELEEPPSPLSPRTSLVSVRESPRTSLVSVREGAPPAVADGPPNPPAPVPSVAKKGPRGRLMQAKTEDPMRLVKVVRRKLGIQGRAGLVGSASTTSLQRVASTHSLNPLLVAPVNTGELPPLEHVVGSSTGCRQLGSGAQTARAGGSSKAEDPAGGAWAAERQPASAPGSEYRRYAMSDISWSETVGFVGYAFHALQPCCASGSWPVCALARPCGCEMFPLTATQHMQRAAMVRRADAEDGAQRTGAKIFRPVAHLPQRLQLSILLVLYVETSRARAPEQTSRSPSSPRAPGGGDMQQSSSVKDLLQEYGVFNPDILLLEQPEAAREQRQVPPVPDLPPRHMGQFEQELTHRRAEAFLRLKPTLDDLLQSPRVGPMSLSLSSARSQKKAQGPEVAISVLRRVASRCRF</sequence>
<feature type="compositionally biased region" description="Polar residues" evidence="3">
    <location>
        <begin position="12"/>
        <end position="30"/>
    </location>
</feature>
<dbReference type="EMBL" id="CAJNNW010026645">
    <property type="protein sequence ID" value="CAE8686798.1"/>
    <property type="molecule type" value="Genomic_DNA"/>
</dbReference>
<name>A0A813JWM6_POLGL</name>
<feature type="domain" description="EF-hand" evidence="4">
    <location>
        <begin position="536"/>
        <end position="571"/>
    </location>
</feature>
<comment type="caution">
    <text evidence="5">The sequence shown here is derived from an EMBL/GenBank/DDBJ whole genome shotgun (WGS) entry which is preliminary data.</text>
</comment>
<dbReference type="InterPro" id="IPR011992">
    <property type="entry name" value="EF-hand-dom_pair"/>
</dbReference>
<evidence type="ECO:0000313" key="6">
    <source>
        <dbReference type="Proteomes" id="UP000626109"/>
    </source>
</evidence>
<dbReference type="Pfam" id="PF13202">
    <property type="entry name" value="EF-hand_5"/>
    <property type="match status" value="1"/>
</dbReference>
<keyword evidence="2" id="KW-0106">Calcium</keyword>
<dbReference type="SMART" id="SM00054">
    <property type="entry name" value="EFh"/>
    <property type="match status" value="6"/>
</dbReference>
<proteinExistence type="predicted"/>
<organism evidence="5 6">
    <name type="scientific">Polarella glacialis</name>
    <name type="common">Dinoflagellate</name>
    <dbReference type="NCBI Taxonomy" id="89957"/>
    <lineage>
        <taxon>Eukaryota</taxon>
        <taxon>Sar</taxon>
        <taxon>Alveolata</taxon>
        <taxon>Dinophyceae</taxon>
        <taxon>Suessiales</taxon>
        <taxon>Suessiaceae</taxon>
        <taxon>Polarella</taxon>
    </lineage>
</organism>
<dbReference type="GO" id="GO:0005509">
    <property type="term" value="F:calcium ion binding"/>
    <property type="evidence" value="ECO:0007669"/>
    <property type="project" value="InterPro"/>
</dbReference>
<dbReference type="InterPro" id="IPR002048">
    <property type="entry name" value="EF_hand_dom"/>
</dbReference>
<feature type="region of interest" description="Disordered" evidence="3">
    <location>
        <begin position="734"/>
        <end position="766"/>
    </location>
</feature>
<feature type="region of interest" description="Disordered" evidence="3">
    <location>
        <begin position="606"/>
        <end position="662"/>
    </location>
</feature>
<keyword evidence="1" id="KW-0677">Repeat</keyword>
<dbReference type="PROSITE" id="PS00018">
    <property type="entry name" value="EF_HAND_1"/>
    <property type="match status" value="5"/>
</dbReference>
<accession>A0A813JWM6</accession>
<feature type="region of interest" description="Disordered" evidence="3">
    <location>
        <begin position="879"/>
        <end position="903"/>
    </location>
</feature>
<dbReference type="Proteomes" id="UP000626109">
    <property type="component" value="Unassembled WGS sequence"/>
</dbReference>
<dbReference type="SUPFAM" id="SSF47473">
    <property type="entry name" value="EF-hand"/>
    <property type="match status" value="2"/>
</dbReference>
<evidence type="ECO:0000256" key="2">
    <source>
        <dbReference type="ARBA" id="ARBA00022837"/>
    </source>
</evidence>
<feature type="region of interest" description="Disordered" evidence="3">
    <location>
        <begin position="11"/>
        <end position="31"/>
    </location>
</feature>
<gene>
    <name evidence="5" type="ORF">PGLA2088_LOCUS25154</name>
</gene>
<feature type="domain" description="EF-hand" evidence="4">
    <location>
        <begin position="106"/>
        <end position="141"/>
    </location>
</feature>
<evidence type="ECO:0000259" key="4">
    <source>
        <dbReference type="PROSITE" id="PS50222"/>
    </source>
</evidence>
<dbReference type="Gene3D" id="1.10.238.10">
    <property type="entry name" value="EF-hand"/>
    <property type="match status" value="4"/>
</dbReference>